<feature type="transmembrane region" description="Helical" evidence="5">
    <location>
        <begin position="418"/>
        <end position="440"/>
    </location>
</feature>
<keyword evidence="9" id="KW-1185">Reference proteome</keyword>
<keyword evidence="2 5" id="KW-0812">Transmembrane</keyword>
<feature type="domain" description="NFD4 C-terminal" evidence="7">
    <location>
        <begin position="321"/>
        <end position="520"/>
    </location>
</feature>
<dbReference type="InterPro" id="IPR010658">
    <property type="entry name" value="Nodulin-like"/>
</dbReference>
<feature type="transmembrane region" description="Helical" evidence="5">
    <location>
        <begin position="79"/>
        <end position="99"/>
    </location>
</feature>
<feature type="transmembrane region" description="Helical" evidence="5">
    <location>
        <begin position="492"/>
        <end position="513"/>
    </location>
</feature>
<dbReference type="PANTHER" id="PTHR21576:SF158">
    <property type="entry name" value="RIBOSOMAL RNA-PROCESSING PROTEIN 12-LIKE CONSERVED DOMAIN-CONTAINING PROTEIN"/>
    <property type="match status" value="1"/>
</dbReference>
<evidence type="ECO:0000313" key="9">
    <source>
        <dbReference type="Proteomes" id="UP001190700"/>
    </source>
</evidence>
<feature type="domain" description="Nodulin-like" evidence="6">
    <location>
        <begin position="14"/>
        <end position="266"/>
    </location>
</feature>
<feature type="transmembrane region" description="Helical" evidence="5">
    <location>
        <begin position="54"/>
        <end position="72"/>
    </location>
</feature>
<evidence type="ECO:0000259" key="6">
    <source>
        <dbReference type="Pfam" id="PF06813"/>
    </source>
</evidence>
<dbReference type="EMBL" id="LGRX02014080">
    <property type="protein sequence ID" value="KAK3265188.1"/>
    <property type="molecule type" value="Genomic_DNA"/>
</dbReference>
<feature type="transmembrane region" description="Helical" evidence="5">
    <location>
        <begin position="105"/>
        <end position="129"/>
    </location>
</feature>
<proteinExistence type="predicted"/>
<feature type="transmembrane region" description="Helical" evidence="5">
    <location>
        <begin position="256"/>
        <end position="276"/>
    </location>
</feature>
<comment type="subcellular location">
    <subcellularLocation>
        <location evidence="1">Membrane</location>
        <topology evidence="1">Multi-pass membrane protein</topology>
    </subcellularLocation>
</comment>
<evidence type="ECO:0000256" key="5">
    <source>
        <dbReference type="SAM" id="Phobius"/>
    </source>
</evidence>
<keyword evidence="3 5" id="KW-1133">Transmembrane helix</keyword>
<evidence type="ECO:0000313" key="8">
    <source>
        <dbReference type="EMBL" id="KAK3265188.1"/>
    </source>
</evidence>
<keyword evidence="4 5" id="KW-0472">Membrane</keyword>
<feature type="transmembrane region" description="Helical" evidence="5">
    <location>
        <begin position="452"/>
        <end position="472"/>
    </location>
</feature>
<evidence type="ECO:0000256" key="2">
    <source>
        <dbReference type="ARBA" id="ARBA00022692"/>
    </source>
</evidence>
<evidence type="ECO:0000259" key="7">
    <source>
        <dbReference type="Pfam" id="PF23262"/>
    </source>
</evidence>
<feature type="transmembrane region" description="Helical" evidence="5">
    <location>
        <begin position="394"/>
        <end position="412"/>
    </location>
</feature>
<dbReference type="AlphaFoldDB" id="A0AAE0KY77"/>
<feature type="transmembrane region" description="Helical" evidence="5">
    <location>
        <begin position="173"/>
        <end position="192"/>
    </location>
</feature>
<feature type="transmembrane region" description="Helical" evidence="5">
    <location>
        <begin position="326"/>
        <end position="348"/>
    </location>
</feature>
<dbReference type="Proteomes" id="UP001190700">
    <property type="component" value="Unassembled WGS sequence"/>
</dbReference>
<gene>
    <name evidence="8" type="ORF">CYMTET_26110</name>
</gene>
<dbReference type="Pfam" id="PF23262">
    <property type="entry name" value="NFD4_C"/>
    <property type="match status" value="1"/>
</dbReference>
<sequence length="525" mass="57580">MAESISDHKVYTSRWVSLVGGMLAMLGGGVIYSFGVYSPVYKDKFHYSQTEVDWLSFSMTAGNYLPFAGMFYDRTSARASLLLGGFLMFVGYVNVWAILNGEYTANYGLALLATFIGGHGSGYADAAVITTCVKNFPNHRGSVVAIQKSGYGLASSVLTGFYRAFIYPHKTGYVLFVAIFCGLMPVVASLFINQVPLELSDSYEAEAPKRKNRKLDPDKEFIPQQLDRFMFYVVAIGLFQLAVSISRAVDHQTPKWLDYLVVAVLVLAIFGFFLLARGVGAWKLLGSPDDLGACSLESLQSEQEPLLTDSPHQDFTPMQTLQSLDFWLIFMAFTASAGSGLMVVNNLADIVQAQHGSQSIIDIFVSLFSIANCFGRLFFGLYSDYCVNRIDRPVFFTVILVLYTITNFLLAFSGLPMLYLLLPFVGFLYGGVWSVAPSVISEVFGLKHMGSNYGLVVPGATIGGLLFSTLLTADVYKSHTNGNGECRGNACFQLSFLVIGGCCAFVSVLSIILQRRVRHKYAKVA</sequence>
<organism evidence="8 9">
    <name type="scientific">Cymbomonas tetramitiformis</name>
    <dbReference type="NCBI Taxonomy" id="36881"/>
    <lineage>
        <taxon>Eukaryota</taxon>
        <taxon>Viridiplantae</taxon>
        <taxon>Chlorophyta</taxon>
        <taxon>Pyramimonadophyceae</taxon>
        <taxon>Pyramimonadales</taxon>
        <taxon>Pyramimonadaceae</taxon>
        <taxon>Cymbomonas</taxon>
    </lineage>
</organism>
<dbReference type="Pfam" id="PF06813">
    <property type="entry name" value="Nodulin-like"/>
    <property type="match status" value="1"/>
</dbReference>
<dbReference type="InterPro" id="IPR036259">
    <property type="entry name" value="MFS_trans_sf"/>
</dbReference>
<accession>A0AAE0KY77</accession>
<reference evidence="8 9" key="1">
    <citation type="journal article" date="2015" name="Genome Biol. Evol.">
        <title>Comparative Genomics of a Bacterivorous Green Alga Reveals Evolutionary Causalities and Consequences of Phago-Mixotrophic Mode of Nutrition.</title>
        <authorList>
            <person name="Burns J.A."/>
            <person name="Paasch A."/>
            <person name="Narechania A."/>
            <person name="Kim E."/>
        </authorList>
    </citation>
    <scope>NUCLEOTIDE SEQUENCE [LARGE SCALE GENOMIC DNA]</scope>
    <source>
        <strain evidence="8 9">PLY_AMNH</strain>
    </source>
</reference>
<dbReference type="PANTHER" id="PTHR21576">
    <property type="entry name" value="UNCHARACTERIZED NODULIN-LIKE PROTEIN"/>
    <property type="match status" value="1"/>
</dbReference>
<feature type="transmembrane region" description="Helical" evidence="5">
    <location>
        <begin position="12"/>
        <end position="34"/>
    </location>
</feature>
<protein>
    <submittedName>
        <fullName evidence="8">Uncharacterized protein</fullName>
    </submittedName>
</protein>
<dbReference type="SUPFAM" id="SSF103473">
    <property type="entry name" value="MFS general substrate transporter"/>
    <property type="match status" value="1"/>
</dbReference>
<feature type="transmembrane region" description="Helical" evidence="5">
    <location>
        <begin position="150"/>
        <end position="167"/>
    </location>
</feature>
<evidence type="ECO:0000256" key="1">
    <source>
        <dbReference type="ARBA" id="ARBA00004141"/>
    </source>
</evidence>
<evidence type="ECO:0000256" key="3">
    <source>
        <dbReference type="ARBA" id="ARBA00022989"/>
    </source>
</evidence>
<dbReference type="Gene3D" id="1.20.1250.20">
    <property type="entry name" value="MFS general substrate transporter like domains"/>
    <property type="match status" value="2"/>
</dbReference>
<feature type="transmembrane region" description="Helical" evidence="5">
    <location>
        <begin position="229"/>
        <end position="250"/>
    </location>
</feature>
<dbReference type="InterPro" id="IPR056555">
    <property type="entry name" value="NFD4_C"/>
</dbReference>
<name>A0AAE0KY77_9CHLO</name>
<evidence type="ECO:0000256" key="4">
    <source>
        <dbReference type="ARBA" id="ARBA00023136"/>
    </source>
</evidence>
<comment type="caution">
    <text evidence="8">The sequence shown here is derived from an EMBL/GenBank/DDBJ whole genome shotgun (WGS) entry which is preliminary data.</text>
</comment>
<dbReference type="GO" id="GO:0016020">
    <property type="term" value="C:membrane"/>
    <property type="evidence" value="ECO:0007669"/>
    <property type="project" value="UniProtKB-SubCell"/>
</dbReference>